<evidence type="ECO:0000313" key="3">
    <source>
        <dbReference type="Proteomes" id="UP001642409"/>
    </source>
</evidence>
<keyword evidence="3" id="KW-1185">Reference proteome</keyword>
<proteinExistence type="predicted"/>
<organism evidence="1">
    <name type="scientific">Hexamita inflata</name>
    <dbReference type="NCBI Taxonomy" id="28002"/>
    <lineage>
        <taxon>Eukaryota</taxon>
        <taxon>Metamonada</taxon>
        <taxon>Diplomonadida</taxon>
        <taxon>Hexamitidae</taxon>
        <taxon>Hexamitinae</taxon>
        <taxon>Hexamita</taxon>
    </lineage>
</organism>
<accession>A0AA86U3M0</accession>
<evidence type="ECO:0000313" key="2">
    <source>
        <dbReference type="EMBL" id="CAL6065452.1"/>
    </source>
</evidence>
<protein>
    <submittedName>
        <fullName evidence="2">Hypothetical_protein</fullName>
    </submittedName>
</protein>
<dbReference type="EMBL" id="CAXDID020000255">
    <property type="protein sequence ID" value="CAL6065452.1"/>
    <property type="molecule type" value="Genomic_DNA"/>
</dbReference>
<evidence type="ECO:0000313" key="1">
    <source>
        <dbReference type="EMBL" id="CAI9940975.1"/>
    </source>
</evidence>
<dbReference type="AlphaFoldDB" id="A0AA86U3M0"/>
<dbReference type="EMBL" id="CATOUU010000686">
    <property type="protein sequence ID" value="CAI9940975.1"/>
    <property type="molecule type" value="Genomic_DNA"/>
</dbReference>
<dbReference type="Proteomes" id="UP001642409">
    <property type="component" value="Unassembled WGS sequence"/>
</dbReference>
<gene>
    <name evidence="1" type="ORF">HINF_LOCUS28620</name>
    <name evidence="2" type="ORF">HINF_LOCUS51847</name>
</gene>
<comment type="caution">
    <text evidence="1">The sequence shown here is derived from an EMBL/GenBank/DDBJ whole genome shotgun (WGS) entry which is preliminary data.</text>
</comment>
<name>A0AA86U3M0_9EUKA</name>
<sequence>MKSDVFALHHNAKKANLNLTNIICNLNDLDDNWTEIRTHNSIIQSNFTTKTEKFSKTVFSISYDQLFIQQLDLSAFCNLQSRILHLAISAQQNIDLSPLKMCSVTQLSLSDCLVDLKTLNEKKTWCKLSFFKCKFINHQSSSYIKAKNISLVNCPIQDLFNFISTTIVLRDIEEITKFPRSQNIVILNSSINSTSVNSQVKLLSLFNTTLLKFSLSKYQKLKSIIIDSKLNEDYQQYNNRKQQVNKLNMLQQGQIKSLEYHNKQIRYFNAQLLGKLTQQIQSLIFQSNNFE</sequence>
<reference evidence="2 3" key="2">
    <citation type="submission" date="2024-07" db="EMBL/GenBank/DDBJ databases">
        <authorList>
            <person name="Akdeniz Z."/>
        </authorList>
    </citation>
    <scope>NUCLEOTIDE SEQUENCE [LARGE SCALE GENOMIC DNA]</scope>
</reference>
<reference evidence="1" key="1">
    <citation type="submission" date="2023-06" db="EMBL/GenBank/DDBJ databases">
        <authorList>
            <person name="Kurt Z."/>
        </authorList>
    </citation>
    <scope>NUCLEOTIDE SEQUENCE</scope>
</reference>